<name>A0A8J3CV01_9PROT</name>
<gene>
    <name evidence="1" type="ORF">GCM10009069_29730</name>
</gene>
<dbReference type="Proteomes" id="UP000634004">
    <property type="component" value="Unassembled WGS sequence"/>
</dbReference>
<dbReference type="AlphaFoldDB" id="A0A8J3CV01"/>
<organism evidence="1 2">
    <name type="scientific">Algimonas arctica</name>
    <dbReference type="NCBI Taxonomy" id="1479486"/>
    <lineage>
        <taxon>Bacteria</taxon>
        <taxon>Pseudomonadati</taxon>
        <taxon>Pseudomonadota</taxon>
        <taxon>Alphaproteobacteria</taxon>
        <taxon>Maricaulales</taxon>
        <taxon>Robiginitomaculaceae</taxon>
        <taxon>Algimonas</taxon>
    </lineage>
</organism>
<sequence>MVTSPHLHSQTEWLEARLDEIDDSIAHFETSVKYVTSNTRSKADAAMEDMRQRRDSFKQWVDQKEDQGEQTWLANKTKFEKEWDFFEESVETFLEATQDKAKASADIFKARAASQKLAWDKTVGRLKKSADKFNDRRKADVDKATATLKAETDKAGDTLKGINAAGHESWPALRKALSKSRNAFDDALADTKAAFKRAEKD</sequence>
<dbReference type="RefSeq" id="WP_189499678.1">
    <property type="nucleotide sequence ID" value="NZ_BMZH01000025.1"/>
</dbReference>
<evidence type="ECO:0000313" key="2">
    <source>
        <dbReference type="Proteomes" id="UP000634004"/>
    </source>
</evidence>
<reference evidence="1" key="2">
    <citation type="submission" date="2020-09" db="EMBL/GenBank/DDBJ databases">
        <authorList>
            <person name="Sun Q."/>
            <person name="Kim S."/>
        </authorList>
    </citation>
    <scope>NUCLEOTIDE SEQUENCE</scope>
    <source>
        <strain evidence="1">KCTC 32513</strain>
    </source>
</reference>
<keyword evidence="2" id="KW-1185">Reference proteome</keyword>
<accession>A0A8J3CV01</accession>
<dbReference type="EMBL" id="BMZH01000025">
    <property type="protein sequence ID" value="GHB05321.1"/>
    <property type="molecule type" value="Genomic_DNA"/>
</dbReference>
<comment type="caution">
    <text evidence="1">The sequence shown here is derived from an EMBL/GenBank/DDBJ whole genome shotgun (WGS) entry which is preliminary data.</text>
</comment>
<evidence type="ECO:0000313" key="1">
    <source>
        <dbReference type="EMBL" id="GHB05321.1"/>
    </source>
</evidence>
<reference evidence="1" key="1">
    <citation type="journal article" date="2014" name="Int. J. Syst. Evol. Microbiol.">
        <title>Complete genome sequence of Corynebacterium casei LMG S-19264T (=DSM 44701T), isolated from a smear-ripened cheese.</title>
        <authorList>
            <consortium name="US DOE Joint Genome Institute (JGI-PGF)"/>
            <person name="Walter F."/>
            <person name="Albersmeier A."/>
            <person name="Kalinowski J."/>
            <person name="Ruckert C."/>
        </authorList>
    </citation>
    <scope>NUCLEOTIDE SEQUENCE</scope>
    <source>
        <strain evidence="1">KCTC 32513</strain>
    </source>
</reference>
<proteinExistence type="predicted"/>
<protein>
    <submittedName>
        <fullName evidence="1">Uncharacterized protein</fullName>
    </submittedName>
</protein>